<gene>
    <name evidence="9" type="ORF">AFUS01_LOCUS9417</name>
</gene>
<evidence type="ECO:0000313" key="10">
    <source>
        <dbReference type="Proteomes" id="UP000708208"/>
    </source>
</evidence>
<dbReference type="EMBL" id="CAJVCH010067602">
    <property type="protein sequence ID" value="CAG7720130.1"/>
    <property type="molecule type" value="Genomic_DNA"/>
</dbReference>
<protein>
    <recommendedName>
        <fullName evidence="11">Ionotropic glutamate receptor C-terminal domain-containing protein</fullName>
    </recommendedName>
</protein>
<keyword evidence="2" id="KW-1003">Cell membrane</keyword>
<evidence type="ECO:0000256" key="7">
    <source>
        <dbReference type="ARBA" id="ARBA00023180"/>
    </source>
</evidence>
<evidence type="ECO:0008006" key="11">
    <source>
        <dbReference type="Google" id="ProtNLM"/>
    </source>
</evidence>
<dbReference type="PANTHER" id="PTHR42643:SF24">
    <property type="entry name" value="IONOTROPIC RECEPTOR 60A"/>
    <property type="match status" value="1"/>
</dbReference>
<feature type="transmembrane region" description="Helical" evidence="8">
    <location>
        <begin position="88"/>
        <end position="106"/>
    </location>
</feature>
<sequence>MNFTFDVEPSSGGGSSGSLLKNGSWVGAVKDVESGFADFSLISATTFSRFPLVSFSKPMFYSWVNFAVGPPTEKYSWNIVHSLLSNSVWLWILIALILSVLTLKLVRTNLCGTNIPDKFDNQSFSFLVMILLEKCFPVPKTNITRVILSTWLLAALVLNCAYRTKLLSKMVFPNFPAQPRTMVELSDSPDYQWGMEIGAVKSAAYLQLSQSTNSVYQKIFKGIQILPSSYACFKRCLKENFACIDWEPGAHYMIPRNFSDKYGRHGFVLSKDLAFFNQLSLAMRRGNLIRQHIEKVIESLREMGLVSQWRVMDVEQVRRERIQWEGDANVKRGGEDKDPDVTQKRNISKLYHLLGSFYVVIFGLSIALVYFSIELLIFYSDRSVGVFMLNACKEFPAGKLIMLL</sequence>
<dbReference type="InterPro" id="IPR052192">
    <property type="entry name" value="Insect_Ionotropic_Sensory_Rcpt"/>
</dbReference>
<evidence type="ECO:0000256" key="2">
    <source>
        <dbReference type="ARBA" id="ARBA00022475"/>
    </source>
</evidence>
<reference evidence="9" key="1">
    <citation type="submission" date="2021-06" db="EMBL/GenBank/DDBJ databases">
        <authorList>
            <person name="Hodson N. C."/>
            <person name="Mongue J. A."/>
            <person name="Jaron S. K."/>
        </authorList>
    </citation>
    <scope>NUCLEOTIDE SEQUENCE</scope>
</reference>
<keyword evidence="10" id="KW-1185">Reference proteome</keyword>
<proteinExistence type="predicted"/>
<organism evidence="9 10">
    <name type="scientific">Allacma fusca</name>
    <dbReference type="NCBI Taxonomy" id="39272"/>
    <lineage>
        <taxon>Eukaryota</taxon>
        <taxon>Metazoa</taxon>
        <taxon>Ecdysozoa</taxon>
        <taxon>Arthropoda</taxon>
        <taxon>Hexapoda</taxon>
        <taxon>Collembola</taxon>
        <taxon>Symphypleona</taxon>
        <taxon>Sminthuridae</taxon>
        <taxon>Allacma</taxon>
    </lineage>
</organism>
<keyword evidence="4 8" id="KW-1133">Transmembrane helix</keyword>
<evidence type="ECO:0000256" key="6">
    <source>
        <dbReference type="ARBA" id="ARBA00023170"/>
    </source>
</evidence>
<comment type="caution">
    <text evidence="9">The sequence shown here is derived from an EMBL/GenBank/DDBJ whole genome shotgun (WGS) entry which is preliminary data.</text>
</comment>
<dbReference type="AlphaFoldDB" id="A0A8J2JH43"/>
<keyword evidence="5 8" id="KW-0472">Membrane</keyword>
<comment type="subcellular location">
    <subcellularLocation>
        <location evidence="1">Cell membrane</location>
        <topology evidence="1">Multi-pass membrane protein</topology>
    </subcellularLocation>
</comment>
<evidence type="ECO:0000256" key="3">
    <source>
        <dbReference type="ARBA" id="ARBA00022692"/>
    </source>
</evidence>
<name>A0A8J2JH43_9HEXA</name>
<dbReference type="OrthoDB" id="6373973at2759"/>
<feature type="transmembrane region" description="Helical" evidence="8">
    <location>
        <begin position="353"/>
        <end position="379"/>
    </location>
</feature>
<evidence type="ECO:0000256" key="8">
    <source>
        <dbReference type="SAM" id="Phobius"/>
    </source>
</evidence>
<accession>A0A8J2JH43</accession>
<keyword evidence="6" id="KW-0675">Receptor</keyword>
<keyword evidence="3 8" id="KW-0812">Transmembrane</keyword>
<evidence type="ECO:0000256" key="5">
    <source>
        <dbReference type="ARBA" id="ARBA00023136"/>
    </source>
</evidence>
<keyword evidence="7" id="KW-0325">Glycoprotein</keyword>
<dbReference type="Proteomes" id="UP000708208">
    <property type="component" value="Unassembled WGS sequence"/>
</dbReference>
<dbReference type="GO" id="GO:0005886">
    <property type="term" value="C:plasma membrane"/>
    <property type="evidence" value="ECO:0007669"/>
    <property type="project" value="UniProtKB-SubCell"/>
</dbReference>
<evidence type="ECO:0000256" key="1">
    <source>
        <dbReference type="ARBA" id="ARBA00004651"/>
    </source>
</evidence>
<evidence type="ECO:0000313" key="9">
    <source>
        <dbReference type="EMBL" id="CAG7720130.1"/>
    </source>
</evidence>
<evidence type="ECO:0000256" key="4">
    <source>
        <dbReference type="ARBA" id="ARBA00022989"/>
    </source>
</evidence>
<dbReference type="PANTHER" id="PTHR42643">
    <property type="entry name" value="IONOTROPIC RECEPTOR 20A-RELATED"/>
    <property type="match status" value="1"/>
</dbReference>